<dbReference type="EMBL" id="JAPUUL010001019">
    <property type="protein sequence ID" value="KAJ8128591.1"/>
    <property type="molecule type" value="Genomic_DNA"/>
</dbReference>
<reference evidence="1" key="1">
    <citation type="submission" date="2022-12" db="EMBL/GenBank/DDBJ databases">
        <title>Genome Sequence of Lasiodiplodia mahajangana.</title>
        <authorList>
            <person name="Buettner E."/>
        </authorList>
    </citation>
    <scope>NUCLEOTIDE SEQUENCE</scope>
    <source>
        <strain evidence="1">VT137</strain>
    </source>
</reference>
<gene>
    <name evidence="1" type="ORF">O1611_g5043</name>
</gene>
<dbReference type="Proteomes" id="UP001153332">
    <property type="component" value="Unassembled WGS sequence"/>
</dbReference>
<evidence type="ECO:0000313" key="1">
    <source>
        <dbReference type="EMBL" id="KAJ8128591.1"/>
    </source>
</evidence>
<protein>
    <submittedName>
        <fullName evidence="1">Uncharacterized protein</fullName>
    </submittedName>
</protein>
<organism evidence="1 2">
    <name type="scientific">Lasiodiplodia mahajangana</name>
    <dbReference type="NCBI Taxonomy" id="1108764"/>
    <lineage>
        <taxon>Eukaryota</taxon>
        <taxon>Fungi</taxon>
        <taxon>Dikarya</taxon>
        <taxon>Ascomycota</taxon>
        <taxon>Pezizomycotina</taxon>
        <taxon>Dothideomycetes</taxon>
        <taxon>Dothideomycetes incertae sedis</taxon>
        <taxon>Botryosphaeriales</taxon>
        <taxon>Botryosphaeriaceae</taxon>
        <taxon>Lasiodiplodia</taxon>
    </lineage>
</organism>
<name>A0ACC2JMA2_9PEZI</name>
<evidence type="ECO:0000313" key="2">
    <source>
        <dbReference type="Proteomes" id="UP001153332"/>
    </source>
</evidence>
<keyword evidence="2" id="KW-1185">Reference proteome</keyword>
<proteinExistence type="predicted"/>
<accession>A0ACC2JMA2</accession>
<comment type="caution">
    <text evidence="1">The sequence shown here is derived from an EMBL/GenBank/DDBJ whole genome shotgun (WGS) entry which is preliminary data.</text>
</comment>
<sequence length="734" mass="82036">MKPLFSYLFIICVVLAQLAAARPPRSINEQQFLGQVETMSESQQKEDSSVPGHNNFTYGPVPEKNQLFQLDFLEVSPSPMTTDRFVFILLRGRLLKPKETPVEITDNLANATASLTVSAILESGKHEDPITYTAPFRTTPLALGGHISIHEMGGSEVDYLTYDTLHDILVYYQAPSMFVKTGMYTFEIVTRLEDGTCIFAYSVTQWLKGDMREPEINAMGHRNLDMMPSATPTTRASGWNVRLTIGSEQDPRAFAGIYQAAGSNLVTFRDVCNELRLCFEFPKNNTSGEGSSNDGDDPWASISFALADRPDLSSEVRGLSFINGKLLDQPVPSLPTTHPKQQNVIEYHIVSHKTCDLPSSEPLDSHLKNGCAQHLPSPARRCDPRYLPPKKPFDPIITAKAPLRQKIKASPKRSRSGSSSPSEEDDDNYSEVNDMPVPRSIGIDKDTARNSFSAACLTKATYCAVSHQGEFPINTSIQVCHIVPQMQCHISPIGKNSAEVTTIEATSRSPKEAWENTWGAHNGILLRKDLHEHFHARLFSIHPKTSCIRVFVPCDTLIQFNGKTALVHPDTDRKALQHHYDMCCIENMAALRPNIDNTSPKSGIATRTLHIPGPSLPPTPDSKVRRAGDPYKRQRPVTPTPSQPRNASRQGSLVEEVEAEASPSKKEEGYKRRRLTKYQVVDSQTSPQFHRFLKDKNMREGYITPWNSDEFLAGVNKELPTFGTRQRARRLLWQ</sequence>